<feature type="region of interest" description="Disordered" evidence="1">
    <location>
        <begin position="57"/>
        <end position="96"/>
    </location>
</feature>
<dbReference type="Pfam" id="PF18758">
    <property type="entry name" value="KDZ"/>
    <property type="match status" value="1"/>
</dbReference>
<feature type="compositionally biased region" description="Basic and acidic residues" evidence="1">
    <location>
        <begin position="59"/>
        <end position="70"/>
    </location>
</feature>
<dbReference type="InterPro" id="IPR040521">
    <property type="entry name" value="KDZ"/>
</dbReference>
<gene>
    <name evidence="2" type="ORF">EXIGLDRAFT_629897</name>
</gene>
<keyword evidence="3" id="KW-1185">Reference proteome</keyword>
<dbReference type="EMBL" id="KV426466">
    <property type="protein sequence ID" value="KZV80591.1"/>
    <property type="molecule type" value="Genomic_DNA"/>
</dbReference>
<feature type="compositionally biased region" description="Polar residues" evidence="1">
    <location>
        <begin position="73"/>
        <end position="84"/>
    </location>
</feature>
<accession>A0A165BGF9</accession>
<evidence type="ECO:0000256" key="1">
    <source>
        <dbReference type="SAM" id="MobiDB-lite"/>
    </source>
</evidence>
<evidence type="ECO:0000313" key="2">
    <source>
        <dbReference type="EMBL" id="KZV80591.1"/>
    </source>
</evidence>
<organism evidence="2 3">
    <name type="scientific">Exidia glandulosa HHB12029</name>
    <dbReference type="NCBI Taxonomy" id="1314781"/>
    <lineage>
        <taxon>Eukaryota</taxon>
        <taxon>Fungi</taxon>
        <taxon>Dikarya</taxon>
        <taxon>Basidiomycota</taxon>
        <taxon>Agaricomycotina</taxon>
        <taxon>Agaricomycetes</taxon>
        <taxon>Auriculariales</taxon>
        <taxon>Exidiaceae</taxon>
        <taxon>Exidia</taxon>
    </lineage>
</organism>
<dbReference type="OrthoDB" id="3257768at2759"/>
<protein>
    <submittedName>
        <fullName evidence="2">Uncharacterized protein</fullName>
    </submittedName>
</protein>
<sequence length="109" mass="12438">MCDKGCQYDVNLLARFKVQFPDLAPLIEHLVVVINKLHLQGHKEDCHIVKAPQLTKGCGRTDGEGVERPWPHSNETAKITQDQNPGHRKDTFDDTNADWNYRKQVTMGE</sequence>
<dbReference type="AlphaFoldDB" id="A0A165BGF9"/>
<dbReference type="InParanoid" id="A0A165BGF9"/>
<dbReference type="STRING" id="1314781.A0A165BGF9"/>
<name>A0A165BGF9_EXIGL</name>
<proteinExistence type="predicted"/>
<dbReference type="Proteomes" id="UP000077266">
    <property type="component" value="Unassembled WGS sequence"/>
</dbReference>
<reference evidence="2 3" key="1">
    <citation type="journal article" date="2016" name="Mol. Biol. Evol.">
        <title>Comparative Genomics of Early-Diverging Mushroom-Forming Fungi Provides Insights into the Origins of Lignocellulose Decay Capabilities.</title>
        <authorList>
            <person name="Nagy L.G."/>
            <person name="Riley R."/>
            <person name="Tritt A."/>
            <person name="Adam C."/>
            <person name="Daum C."/>
            <person name="Floudas D."/>
            <person name="Sun H."/>
            <person name="Yadav J.S."/>
            <person name="Pangilinan J."/>
            <person name="Larsson K.H."/>
            <person name="Matsuura K."/>
            <person name="Barry K."/>
            <person name="Labutti K."/>
            <person name="Kuo R."/>
            <person name="Ohm R.A."/>
            <person name="Bhattacharya S.S."/>
            <person name="Shirouzu T."/>
            <person name="Yoshinaga Y."/>
            <person name="Martin F.M."/>
            <person name="Grigoriev I.V."/>
            <person name="Hibbett D.S."/>
        </authorList>
    </citation>
    <scope>NUCLEOTIDE SEQUENCE [LARGE SCALE GENOMIC DNA]</scope>
    <source>
        <strain evidence="2 3">HHB12029</strain>
    </source>
</reference>
<evidence type="ECO:0000313" key="3">
    <source>
        <dbReference type="Proteomes" id="UP000077266"/>
    </source>
</evidence>